<keyword evidence="2" id="KW-1015">Disulfide bond</keyword>
<comment type="caution">
    <text evidence="7">The sequence shown here is derived from an EMBL/GenBank/DDBJ whole genome shotgun (WGS) entry which is preliminary data.</text>
</comment>
<evidence type="ECO:0000313" key="7">
    <source>
        <dbReference type="EMBL" id="GFG37658.1"/>
    </source>
</evidence>
<dbReference type="InterPro" id="IPR000884">
    <property type="entry name" value="TSP1_rpt"/>
</dbReference>
<feature type="domain" description="Ig-like" evidence="6">
    <location>
        <begin position="779"/>
        <end position="879"/>
    </location>
</feature>
<dbReference type="SUPFAM" id="SSF82895">
    <property type="entry name" value="TSP-1 type 1 repeat"/>
    <property type="match status" value="1"/>
</dbReference>
<dbReference type="InterPro" id="IPR000001">
    <property type="entry name" value="Kringle"/>
</dbReference>
<reference evidence="8" key="1">
    <citation type="submission" date="2020-01" db="EMBL/GenBank/DDBJ databases">
        <title>Draft genome sequence of the Termite Coptotermes fromosanus.</title>
        <authorList>
            <person name="Itakura S."/>
            <person name="Yosikawa Y."/>
            <person name="Umezawa K."/>
        </authorList>
    </citation>
    <scope>NUCLEOTIDE SEQUENCE [LARGE SCALE GENOMIC DNA]</scope>
</reference>
<accession>A0A6L2Q487</accession>
<dbReference type="InterPro" id="IPR036179">
    <property type="entry name" value="Ig-like_dom_sf"/>
</dbReference>
<dbReference type="SMART" id="SM00408">
    <property type="entry name" value="IGc2"/>
    <property type="match status" value="1"/>
</dbReference>
<dbReference type="InterPro" id="IPR003599">
    <property type="entry name" value="Ig_sub"/>
</dbReference>
<dbReference type="InterPro" id="IPR036383">
    <property type="entry name" value="TSP1_rpt_sf"/>
</dbReference>
<proteinExistence type="predicted"/>
<dbReference type="Gene3D" id="2.40.20.10">
    <property type="entry name" value="Plasminogen Kringle 4"/>
    <property type="match status" value="2"/>
</dbReference>
<dbReference type="SMART" id="SM00209">
    <property type="entry name" value="TSP1"/>
    <property type="match status" value="1"/>
</dbReference>
<evidence type="ECO:0000313" key="8">
    <source>
        <dbReference type="Proteomes" id="UP000502823"/>
    </source>
</evidence>
<dbReference type="InterPro" id="IPR038178">
    <property type="entry name" value="Kringle_sf"/>
</dbReference>
<dbReference type="Proteomes" id="UP000502823">
    <property type="component" value="Unassembled WGS sequence"/>
</dbReference>
<dbReference type="Pfam" id="PF07679">
    <property type="entry name" value="I-set"/>
    <property type="match status" value="1"/>
</dbReference>
<dbReference type="SUPFAM" id="SSF57440">
    <property type="entry name" value="Kringle-like"/>
    <property type="match status" value="2"/>
</dbReference>
<dbReference type="Pfam" id="PF00051">
    <property type="entry name" value="Kringle"/>
    <property type="match status" value="2"/>
</dbReference>
<dbReference type="PANTHER" id="PTHR24261:SF7">
    <property type="entry name" value="KRINGLE DOMAIN-CONTAINING PROTEIN"/>
    <property type="match status" value="1"/>
</dbReference>
<dbReference type="Gene3D" id="2.20.100.10">
    <property type="entry name" value="Thrombospondin type-1 (TSP1) repeat"/>
    <property type="match status" value="1"/>
</dbReference>
<dbReference type="Gene3D" id="2.60.40.10">
    <property type="entry name" value="Immunoglobulins"/>
    <property type="match status" value="1"/>
</dbReference>
<evidence type="ECO:0000259" key="6">
    <source>
        <dbReference type="PROSITE" id="PS50835"/>
    </source>
</evidence>
<feature type="domain" description="Kringle" evidence="5">
    <location>
        <begin position="238"/>
        <end position="314"/>
    </location>
</feature>
<organism evidence="7 8">
    <name type="scientific">Coptotermes formosanus</name>
    <name type="common">Formosan subterranean termite</name>
    <dbReference type="NCBI Taxonomy" id="36987"/>
    <lineage>
        <taxon>Eukaryota</taxon>
        <taxon>Metazoa</taxon>
        <taxon>Ecdysozoa</taxon>
        <taxon>Arthropoda</taxon>
        <taxon>Hexapoda</taxon>
        <taxon>Insecta</taxon>
        <taxon>Pterygota</taxon>
        <taxon>Neoptera</taxon>
        <taxon>Polyneoptera</taxon>
        <taxon>Dictyoptera</taxon>
        <taxon>Blattodea</taxon>
        <taxon>Blattoidea</taxon>
        <taxon>Termitoidae</taxon>
        <taxon>Rhinotermitidae</taxon>
        <taxon>Coptotermes</taxon>
    </lineage>
</organism>
<keyword evidence="4" id="KW-0812">Transmembrane</keyword>
<dbReference type="InterPro" id="IPR050759">
    <property type="entry name" value="Serine_protease_kringle"/>
</dbReference>
<feature type="domain" description="Ig-like" evidence="6">
    <location>
        <begin position="885"/>
        <end position="964"/>
    </location>
</feature>
<evidence type="ECO:0000256" key="1">
    <source>
        <dbReference type="ARBA" id="ARBA00022572"/>
    </source>
</evidence>
<dbReference type="SMART" id="SM00409">
    <property type="entry name" value="IG"/>
    <property type="match status" value="2"/>
</dbReference>
<dbReference type="PROSITE" id="PS50092">
    <property type="entry name" value="TSP1"/>
    <property type="match status" value="1"/>
</dbReference>
<dbReference type="AlphaFoldDB" id="A0A6L2Q487"/>
<dbReference type="SUPFAM" id="SSF48726">
    <property type="entry name" value="Immunoglobulin"/>
    <property type="match status" value="1"/>
</dbReference>
<dbReference type="Pfam" id="PF00090">
    <property type="entry name" value="TSP_1"/>
    <property type="match status" value="1"/>
</dbReference>
<evidence type="ECO:0000256" key="4">
    <source>
        <dbReference type="SAM" id="Phobius"/>
    </source>
</evidence>
<dbReference type="PANTHER" id="PTHR24261">
    <property type="entry name" value="PLASMINOGEN-RELATED"/>
    <property type="match status" value="1"/>
</dbReference>
<dbReference type="EMBL" id="BLKM01000708">
    <property type="protein sequence ID" value="GFG37658.1"/>
    <property type="molecule type" value="Genomic_DNA"/>
</dbReference>
<evidence type="ECO:0000256" key="3">
    <source>
        <dbReference type="PROSITE-ProRule" id="PRU00121"/>
    </source>
</evidence>
<evidence type="ECO:0000256" key="2">
    <source>
        <dbReference type="ARBA" id="ARBA00023157"/>
    </source>
</evidence>
<keyword evidence="8" id="KW-1185">Reference proteome</keyword>
<sequence length="1027" mass="116750">MHFGNTRKKLEMCNAATFRPADCKVQTTTQLDFIRFWPLKRTTKTHEATFFVRATHSACVELRVSPAVKKPEIGRYSRGTPVVLTTSRAASGLLRSFEALPHEGCGFRGKAKLTFNVMCCQLMMTGRKNLTQLILQRTANSRQIVLQGVKANKLLSYWKWEEFSISVFGDSLSVFWTRDVGTQTLIEAGHEVVRRMRWISPGSLSTAHWTLFCDPPEGAQVPAAMPPECLISETEVRYMGSQWTTMMGQPCLPWVYVTGIINSLRNDQLFEDGSVVAALNYCRNPTRDRQGPFCFVQDTATNLIQQEYCHPRKCRVSECRIAGTGNDYIGQLNVTRSKRICQRWVENAPHVVNVTYRNETLFPDQSVEEARNYCRDPSRNIAGSWCYTVDPKVPQDVCDVRDCVKPEECTMMTRGVGEGRLIYIRNKWRKEGLKFWLKEWDPDWPDGIIFVVRPLSGDNYYKLIIGANENEDVQLYYGEGKGNAEVLLKEKTLPHLIPIGKWGGFWLRIPTGRISLGYEGLDNYLFDWEHNNVSPTEGQRHEIFKPMFITFTSVKGYTIGVNFPCDECHTEKTSTKRFTKILPLGLWSKEQGSHNSLTLHIRGTGVAVIPLIKLPGLGQYYGLTIGDKGNRMYYIKQEGKKITTLTATKISGPMMYKDKWTVFHISYNETNFSVKRNGERLLRWKHNEPMLFYWFSLGAENGEITWSANCDPEDIDGDPRHGGWSEWSPWTCSVTCGGGEGVSTRTCTNPVPNVYGEDCIGDDKIEGDCNNFKCGEISPDTMEYLRDLLRKHHQSVQPLQGDQVELICHQEALSKIQAEAPTSKIKWALNGVTISPDGTRVIITNNSNLVISSAEPHDSGVYTCIVFQESGFRSIISVTSLAVKPQTPTISTRETQHITLNCHSEVLGYIYTDLALKWEFNGKIWKDYGLITLAAVNIEELQHVKYSHAGEWKCIIQQPDLNFEWVTNWILVEVKHAPNFLTYLMEDPLPAHLFKHFEDDSLVLAFLIGFLLLTILVVTAGTYMYLR</sequence>
<dbReference type="PROSITE" id="PS50835">
    <property type="entry name" value="IG_LIKE"/>
    <property type="match status" value="2"/>
</dbReference>
<keyword evidence="4" id="KW-0472">Membrane</keyword>
<dbReference type="OrthoDB" id="1915767at2759"/>
<keyword evidence="4" id="KW-1133">Transmembrane helix</keyword>
<dbReference type="InterPro" id="IPR007110">
    <property type="entry name" value="Ig-like_dom"/>
</dbReference>
<gene>
    <name evidence="7" type="ORF">Cfor_02021</name>
</gene>
<evidence type="ECO:0008006" key="9">
    <source>
        <dbReference type="Google" id="ProtNLM"/>
    </source>
</evidence>
<protein>
    <recommendedName>
        <fullName evidence="9">Ig-like domain-containing protein</fullName>
    </recommendedName>
</protein>
<dbReference type="FunFam" id="2.20.100.10:FF:000001">
    <property type="entry name" value="semaphorin-5A isoform X1"/>
    <property type="match status" value="1"/>
</dbReference>
<dbReference type="InterPro" id="IPR013806">
    <property type="entry name" value="Kringle-like"/>
</dbReference>
<name>A0A6L2Q487_COPFO</name>
<keyword evidence="1 3" id="KW-0420">Kringle</keyword>
<dbReference type="InterPro" id="IPR013783">
    <property type="entry name" value="Ig-like_fold"/>
</dbReference>
<dbReference type="InterPro" id="IPR003598">
    <property type="entry name" value="Ig_sub2"/>
</dbReference>
<dbReference type="InParanoid" id="A0A6L2Q487"/>
<feature type="domain" description="Kringle" evidence="5">
    <location>
        <begin position="323"/>
        <end position="403"/>
    </location>
</feature>
<dbReference type="InterPro" id="IPR013098">
    <property type="entry name" value="Ig_I-set"/>
</dbReference>
<feature type="transmembrane region" description="Helical" evidence="4">
    <location>
        <begin position="1002"/>
        <end position="1026"/>
    </location>
</feature>
<dbReference type="SMART" id="SM00130">
    <property type="entry name" value="KR"/>
    <property type="match status" value="1"/>
</dbReference>
<evidence type="ECO:0000259" key="5">
    <source>
        <dbReference type="PROSITE" id="PS50070"/>
    </source>
</evidence>
<comment type="caution">
    <text evidence="3">Lacks conserved residue(s) required for the propagation of feature annotation.</text>
</comment>
<dbReference type="PROSITE" id="PS50070">
    <property type="entry name" value="KRINGLE_2"/>
    <property type="match status" value="2"/>
</dbReference>